<reference evidence="4" key="1">
    <citation type="submission" date="2025-08" db="UniProtKB">
        <authorList>
            <consortium name="RefSeq"/>
        </authorList>
    </citation>
    <scope>IDENTIFICATION</scope>
    <source>
        <tissue evidence="4">Sperm</tissue>
    </source>
</reference>
<dbReference type="Gene3D" id="1.25.10.10">
    <property type="entry name" value="Leucine-rich Repeat Variant"/>
    <property type="match status" value="2"/>
</dbReference>
<dbReference type="AlphaFoldDB" id="A0AAJ7WT41"/>
<keyword evidence="4" id="KW-0966">Cell projection</keyword>
<dbReference type="GO" id="GO:0097730">
    <property type="term" value="C:non-motile cilium"/>
    <property type="evidence" value="ECO:0007669"/>
    <property type="project" value="TreeGrafter"/>
</dbReference>
<feature type="region of interest" description="Disordered" evidence="1">
    <location>
        <begin position="855"/>
        <end position="884"/>
    </location>
</feature>
<dbReference type="InterPro" id="IPR011989">
    <property type="entry name" value="ARM-like"/>
</dbReference>
<gene>
    <name evidence="4" type="primary">CFAP69</name>
</gene>
<dbReference type="GO" id="GO:0097225">
    <property type="term" value="C:sperm midpiece"/>
    <property type="evidence" value="ECO:0007669"/>
    <property type="project" value="TreeGrafter"/>
</dbReference>
<dbReference type="PANTHER" id="PTHR14716">
    <property type="entry name" value="CILIA- AND FLAGELLA-ASSOCIATED PROTEIN 69"/>
    <property type="match status" value="1"/>
</dbReference>
<evidence type="ECO:0000259" key="2">
    <source>
        <dbReference type="Pfam" id="PF21049"/>
    </source>
</evidence>
<evidence type="ECO:0000256" key="1">
    <source>
        <dbReference type="SAM" id="MobiDB-lite"/>
    </source>
</evidence>
<dbReference type="GO" id="GO:0042048">
    <property type="term" value="P:olfactory behavior"/>
    <property type="evidence" value="ECO:0007669"/>
    <property type="project" value="TreeGrafter"/>
</dbReference>
<dbReference type="SUPFAM" id="SSF48371">
    <property type="entry name" value="ARM repeat"/>
    <property type="match status" value="2"/>
</dbReference>
<feature type="domain" description="Cilia- and flagella-associated protein 69 ARM repeats" evidence="2">
    <location>
        <begin position="18"/>
        <end position="764"/>
    </location>
</feature>
<dbReference type="InterPro" id="IPR048732">
    <property type="entry name" value="CFA69"/>
</dbReference>
<keyword evidence="4" id="KW-0969">Cilium</keyword>
<proteinExistence type="predicted"/>
<dbReference type="GO" id="GO:1990834">
    <property type="term" value="P:response to odorant"/>
    <property type="evidence" value="ECO:0007669"/>
    <property type="project" value="TreeGrafter"/>
</dbReference>
<dbReference type="Pfam" id="PF21049">
    <property type="entry name" value="CFA69_ARM_rpt"/>
    <property type="match status" value="1"/>
</dbReference>
<dbReference type="CTD" id="79846"/>
<protein>
    <submittedName>
        <fullName evidence="4">Cilia- and flagella-associated protein 69 isoform X2</fullName>
    </submittedName>
</protein>
<dbReference type="GeneID" id="116941120"/>
<evidence type="ECO:0000313" key="3">
    <source>
        <dbReference type="Proteomes" id="UP001318040"/>
    </source>
</evidence>
<keyword evidence="3" id="KW-1185">Reference proteome</keyword>
<accession>A0AAJ7WT41</accession>
<dbReference type="GO" id="GO:1902093">
    <property type="term" value="P:positive regulation of flagellated sperm motility"/>
    <property type="evidence" value="ECO:0007669"/>
    <property type="project" value="TreeGrafter"/>
</dbReference>
<evidence type="ECO:0000313" key="4">
    <source>
        <dbReference type="RefSeq" id="XP_032807698.1"/>
    </source>
</evidence>
<sequence length="941" mass="103665">MSRSRSDPRRGQLEGPVTLGRVAKLLEDPHCRGYTDRHISALKKALGYHEHGFPLRELVVVCRILNSLADLVGEAPRYTQPLCQLLRLLGKPFFKEKASDEMAYAQITSETIAQLGYLMRVSSMEVCLHICDSILQLCCRDQSGPEVPGYQRCRVEFIRYMLEQSGVAETLVLSLALFEAQQDVQHAVLRTLQHLSSHSAELCAQMVRARGAERLCSRLADPDPSGALLFRSVEVLWNLLENGRQSQVLAQLASIECVHALKEVLLRQVQRGFSHYDRQLRNDLLVLVTLIAHDPASPFLETGLTKQLVLLATFTEVKSHNPLVKNLVLTSVHEDFEMKKLLFNLLVVLSRDPCNIQLLSQGHVLLSLFHYSDVHEARAASGPLTWSPAQQEELQLQALAALVTLAPALPTDYMHIQGNTRLLLLLDWCLSKDQRQGTGVKRGAELGGKLPQLLYCIRVMHAMARLQDSSIAQDMCDQGTIGQLLDVCSGLMSGSRSRDGELVDGGPGFTDVVSLEIQTDALLTLSSLCQTDVHRKELFGRDGTVMLTKILHAGPHLMPAGLPHSHLVIAAIDAVWCCVLGCFSSEDIFLEHEGAFLLLDLLQVPCTHAVHSLTLSVLVELLDNPKAAEHVLAWRGWGRVAEARAADGAGPRDGATAPALLLCLWREEEVELGVPRGPRGVVLPGPQLPLVDAARAEQPVVPVAGRQPSQAVLNITENNWVKIYIIFSKIGFQGLPGLSPEDQVTLAIVERYMDFKVGEVWQEMEAELREEGVRPTTPDRDALETIARATGEVVAGVARIQAAILEESQEQELQDERQFYAEIKANHQQEEAAIKSWNHYVARTSNYEMLKEAQRELKQSIDSSRPGEDQPGPKPHSTTVPGLTTTTFAGRRVLVESTPAELTGGPLAATELALQKLAVKGGALTRTGLAVEQERQQMSAR</sequence>
<dbReference type="InterPro" id="IPR016024">
    <property type="entry name" value="ARM-type_fold"/>
</dbReference>
<dbReference type="Proteomes" id="UP001318040">
    <property type="component" value="Chromosome 10"/>
</dbReference>
<organism evidence="3 4">
    <name type="scientific">Petromyzon marinus</name>
    <name type="common">Sea lamprey</name>
    <dbReference type="NCBI Taxonomy" id="7757"/>
    <lineage>
        <taxon>Eukaryota</taxon>
        <taxon>Metazoa</taxon>
        <taxon>Chordata</taxon>
        <taxon>Craniata</taxon>
        <taxon>Vertebrata</taxon>
        <taxon>Cyclostomata</taxon>
        <taxon>Hyperoartia</taxon>
        <taxon>Petromyzontiformes</taxon>
        <taxon>Petromyzontidae</taxon>
        <taxon>Petromyzon</taxon>
    </lineage>
</organism>
<dbReference type="InterPro" id="IPR048733">
    <property type="entry name" value="CFA69_ARM_dom"/>
</dbReference>
<dbReference type="PANTHER" id="PTHR14716:SF0">
    <property type="entry name" value="CILIA- AND FLAGELLA-ASSOCIATED PROTEIN 69"/>
    <property type="match status" value="1"/>
</dbReference>
<name>A0AAJ7WT41_PETMA</name>
<dbReference type="RefSeq" id="XP_032807698.1">
    <property type="nucleotide sequence ID" value="XM_032951807.1"/>
</dbReference>
<keyword evidence="4" id="KW-0282">Flagellum</keyword>